<comment type="caution">
    <text evidence="3">The sequence shown here is derived from an EMBL/GenBank/DDBJ whole genome shotgun (WGS) entry which is preliminary data.</text>
</comment>
<dbReference type="GO" id="GO:0051015">
    <property type="term" value="F:actin filament binding"/>
    <property type="evidence" value="ECO:0007669"/>
    <property type="project" value="TreeGrafter"/>
</dbReference>
<gene>
    <name evidence="3" type="ORF">QTG54_016455</name>
</gene>
<accession>A0AAD8XSI9</accession>
<sequence length="241" mass="26405">MCKLHNFPSSTNTYNTMANKSAASSLMLLLQLIQNQDWPKMNNIFLQPEKFRSLSALINQSSSFNGMTLLHAVCRFNPPSSVVRNMIMLCPEDAEAIDCLERTPLHVATGTGASVNVINALLEANPSACRAQDADGRTPLHMACDRNCVLFEGSVNSNDAPRYDVVNSLLSVSPSSVTLEDADEMTAIEYALLSSGDLRVVKMLQRASQKVLRKKHAEEKSNKQQLAGFAPKDKVFTARSA</sequence>
<organism evidence="3 4">
    <name type="scientific">Skeletonema marinoi</name>
    <dbReference type="NCBI Taxonomy" id="267567"/>
    <lineage>
        <taxon>Eukaryota</taxon>
        <taxon>Sar</taxon>
        <taxon>Stramenopiles</taxon>
        <taxon>Ochrophyta</taxon>
        <taxon>Bacillariophyta</taxon>
        <taxon>Coscinodiscophyceae</taxon>
        <taxon>Thalassiosirophycidae</taxon>
        <taxon>Thalassiosirales</taxon>
        <taxon>Skeletonemataceae</taxon>
        <taxon>Skeletonema</taxon>
        <taxon>Skeletonema marinoi-dohrnii complex</taxon>
    </lineage>
</organism>
<dbReference type="GO" id="GO:0005737">
    <property type="term" value="C:cytoplasm"/>
    <property type="evidence" value="ECO:0007669"/>
    <property type="project" value="TreeGrafter"/>
</dbReference>
<dbReference type="SMART" id="SM00248">
    <property type="entry name" value="ANK"/>
    <property type="match status" value="4"/>
</dbReference>
<evidence type="ECO:0000256" key="1">
    <source>
        <dbReference type="ARBA" id="ARBA00022737"/>
    </source>
</evidence>
<dbReference type="InterPro" id="IPR036770">
    <property type="entry name" value="Ankyrin_rpt-contain_sf"/>
</dbReference>
<reference evidence="3" key="1">
    <citation type="submission" date="2023-06" db="EMBL/GenBank/DDBJ databases">
        <title>Survivors Of The Sea: Transcriptome response of Skeletonema marinoi to long-term dormancy.</title>
        <authorList>
            <person name="Pinder M.I.M."/>
            <person name="Kourtchenko O."/>
            <person name="Robertson E.K."/>
            <person name="Larsson T."/>
            <person name="Maumus F."/>
            <person name="Osuna-Cruz C.M."/>
            <person name="Vancaester E."/>
            <person name="Stenow R."/>
            <person name="Vandepoele K."/>
            <person name="Ploug H."/>
            <person name="Bruchert V."/>
            <person name="Godhe A."/>
            <person name="Topel M."/>
        </authorList>
    </citation>
    <scope>NUCLEOTIDE SEQUENCE</scope>
    <source>
        <strain evidence="3">R05AC</strain>
    </source>
</reference>
<name>A0AAD8XSI9_9STRA</name>
<dbReference type="GO" id="GO:0051017">
    <property type="term" value="P:actin filament bundle assembly"/>
    <property type="evidence" value="ECO:0007669"/>
    <property type="project" value="TreeGrafter"/>
</dbReference>
<dbReference type="Gene3D" id="1.25.40.20">
    <property type="entry name" value="Ankyrin repeat-containing domain"/>
    <property type="match status" value="1"/>
</dbReference>
<dbReference type="PANTHER" id="PTHR24153">
    <property type="entry name" value="ESPIN"/>
    <property type="match status" value="1"/>
</dbReference>
<dbReference type="Pfam" id="PF12796">
    <property type="entry name" value="Ank_2"/>
    <property type="match status" value="1"/>
</dbReference>
<evidence type="ECO:0000313" key="3">
    <source>
        <dbReference type="EMBL" id="KAK1732917.1"/>
    </source>
</evidence>
<dbReference type="SUPFAM" id="SSF48403">
    <property type="entry name" value="Ankyrin repeat"/>
    <property type="match status" value="1"/>
</dbReference>
<dbReference type="AlphaFoldDB" id="A0AAD8XSI9"/>
<keyword evidence="2" id="KW-0040">ANK repeat</keyword>
<dbReference type="PANTHER" id="PTHR24153:SF8">
    <property type="entry name" value="FORKED, ISOFORM F"/>
    <property type="match status" value="1"/>
</dbReference>
<dbReference type="InterPro" id="IPR052420">
    <property type="entry name" value="Espin/Espin-like"/>
</dbReference>
<evidence type="ECO:0000313" key="4">
    <source>
        <dbReference type="Proteomes" id="UP001224775"/>
    </source>
</evidence>
<keyword evidence="4" id="KW-1185">Reference proteome</keyword>
<dbReference type="Proteomes" id="UP001224775">
    <property type="component" value="Unassembled WGS sequence"/>
</dbReference>
<keyword evidence="1" id="KW-0677">Repeat</keyword>
<dbReference type="InterPro" id="IPR002110">
    <property type="entry name" value="Ankyrin_rpt"/>
</dbReference>
<evidence type="ECO:0000256" key="2">
    <source>
        <dbReference type="ARBA" id="ARBA00023043"/>
    </source>
</evidence>
<proteinExistence type="predicted"/>
<dbReference type="EMBL" id="JATAAI010000056">
    <property type="protein sequence ID" value="KAK1732917.1"/>
    <property type="molecule type" value="Genomic_DNA"/>
</dbReference>
<protein>
    <submittedName>
        <fullName evidence="3">Ankyrin repeat domain-containing protein</fullName>
    </submittedName>
</protein>